<evidence type="ECO:0000313" key="1">
    <source>
        <dbReference type="EMBL" id="VAX01347.1"/>
    </source>
</evidence>
<gene>
    <name evidence="1" type="ORF">MNBD_GAMMA19-1373</name>
</gene>
<dbReference type="Gene3D" id="3.40.190.10">
    <property type="entry name" value="Periplasmic binding protein-like II"/>
    <property type="match status" value="1"/>
</dbReference>
<dbReference type="AlphaFoldDB" id="A0A3B1B8I2"/>
<organism evidence="1">
    <name type="scientific">hydrothermal vent metagenome</name>
    <dbReference type="NCBI Taxonomy" id="652676"/>
    <lineage>
        <taxon>unclassified sequences</taxon>
        <taxon>metagenomes</taxon>
        <taxon>ecological metagenomes</taxon>
    </lineage>
</organism>
<protein>
    <submittedName>
        <fullName evidence="1">ABC-type phosphate transport system, periplasmic component</fullName>
    </submittedName>
</protein>
<proteinExistence type="predicted"/>
<name>A0A3B1B8I2_9ZZZZ</name>
<reference evidence="1" key="1">
    <citation type="submission" date="2018-06" db="EMBL/GenBank/DDBJ databases">
        <authorList>
            <person name="Zhirakovskaya E."/>
        </authorList>
    </citation>
    <scope>NUCLEOTIDE SEQUENCE</scope>
</reference>
<sequence length="142" mass="15888">MKTIVYRLTILTVLWMVSMTAYADDVVVVVHPSNPLTEISVSDVKKIYLGKKKFFPGGEKAIPGDQPKGTQSRKFFYGGIIGKSEAKLKSYWSRLIFTGKGTPPKIIGFDRVVKEWVASQPKAMGYIMRSEADNTVKILDLK</sequence>
<accession>A0A3B1B8I2</accession>
<dbReference type="SUPFAM" id="SSF53850">
    <property type="entry name" value="Periplasmic binding protein-like II"/>
    <property type="match status" value="1"/>
</dbReference>
<dbReference type="EMBL" id="UOFV01000250">
    <property type="protein sequence ID" value="VAX01347.1"/>
    <property type="molecule type" value="Genomic_DNA"/>
</dbReference>